<dbReference type="GO" id="GO:0055129">
    <property type="term" value="P:L-proline biosynthetic process"/>
    <property type="evidence" value="ECO:0007669"/>
    <property type="project" value="TreeGrafter"/>
</dbReference>
<evidence type="ECO:0000313" key="5">
    <source>
        <dbReference type="EMBL" id="AFV88515.1"/>
    </source>
</evidence>
<dbReference type="InterPro" id="IPR036291">
    <property type="entry name" value="NAD(P)-bd_dom_sf"/>
</dbReference>
<evidence type="ECO:0000259" key="3">
    <source>
        <dbReference type="Pfam" id="PF03807"/>
    </source>
</evidence>
<dbReference type="SUPFAM" id="SSF51735">
    <property type="entry name" value="NAD(P)-binding Rossmann-fold domains"/>
    <property type="match status" value="1"/>
</dbReference>
<dbReference type="Gene3D" id="3.40.50.720">
    <property type="entry name" value="NAD(P)-binding Rossmann-like Domain"/>
    <property type="match status" value="1"/>
</dbReference>
<dbReference type="PANTHER" id="PTHR11645:SF13">
    <property type="entry name" value="PYRROLINE-5-CARBOXYLATE REDUCTASE CATALYTIC N-TERMINAL DOMAIN-CONTAINING PROTEIN"/>
    <property type="match status" value="1"/>
</dbReference>
<accession>K7SGW8</accession>
<dbReference type="eggNOG" id="COG0345">
    <property type="taxonomic scope" value="Bacteria"/>
</dbReference>
<keyword evidence="2" id="KW-0521">NADP</keyword>
<dbReference type="Pfam" id="PF14748">
    <property type="entry name" value="P5CR_dimer"/>
    <property type="match status" value="1"/>
</dbReference>
<keyword evidence="5" id="KW-0560">Oxidoreductase</keyword>
<sequence>MQGLGTVGFIGVGAIATAMTDGLLAGDDGPSRVVLSPRGARNAAQLSARHRHVSVAASNQEVAAGADILVLSVLPGQLHDAVAGLRLHDGQVLVSVLAGVSLHEIREALDTDLPIVRTIPLPPVAQRGAVTVMTEAPGVVTQMFDLLGGCLPVPDEAQLSVFSAMTGSFTGLLQYVATLSRWAGTQGVPVADAERFIRDAVAGLAPGLRDSQTSMDQLIRAHETPGGLNEQLRREFFDDRTTAALQSALDNLLHVVTR</sequence>
<dbReference type="InterPro" id="IPR028939">
    <property type="entry name" value="P5C_Rdtase_cat_N"/>
</dbReference>
<comment type="similarity">
    <text evidence="1">Belongs to the pyrroline-5-carboxylate reductase family.</text>
</comment>
<protein>
    <submittedName>
        <fullName evidence="5">Pyrroline-5-carboxylate reductase</fullName>
        <ecNumber evidence="5">1.5.1.2</ecNumber>
    </submittedName>
</protein>
<feature type="domain" description="Pyrroline-5-carboxylate reductase dimerisation" evidence="4">
    <location>
        <begin position="156"/>
        <end position="251"/>
    </location>
</feature>
<dbReference type="PANTHER" id="PTHR11645">
    <property type="entry name" value="PYRROLINE-5-CARBOXYLATE REDUCTASE"/>
    <property type="match status" value="1"/>
</dbReference>
<feature type="domain" description="Pyrroline-5-carboxylate reductase catalytic N-terminal" evidence="3">
    <location>
        <begin position="6"/>
        <end position="99"/>
    </location>
</feature>
<dbReference type="GO" id="GO:0004735">
    <property type="term" value="F:pyrroline-5-carboxylate reductase activity"/>
    <property type="evidence" value="ECO:0007669"/>
    <property type="project" value="UniProtKB-EC"/>
</dbReference>
<dbReference type="HOGENOM" id="CLU_066353_0_0_11"/>
<evidence type="ECO:0000313" key="6">
    <source>
        <dbReference type="Proteomes" id="UP000000214"/>
    </source>
</evidence>
<dbReference type="InterPro" id="IPR000304">
    <property type="entry name" value="Pyrroline-COOH_reductase"/>
</dbReference>
<dbReference type="PATRIC" id="fig|1171373.8.peg.683"/>
<dbReference type="PIRSF" id="PIRSF000193">
    <property type="entry name" value="Pyrrol-5-carb_rd"/>
    <property type="match status" value="1"/>
</dbReference>
<dbReference type="Gene3D" id="1.10.3730.10">
    <property type="entry name" value="ProC C-terminal domain-like"/>
    <property type="match status" value="1"/>
</dbReference>
<organism evidence="5 6">
    <name type="scientific">Acidipropionibacterium acidipropionici (strain ATCC 4875 / DSM 20272 / JCM 6432 / NBRC 12425 / NCIMB 8070 / 4)</name>
    <name type="common">Propionibacterium acidipropionici</name>
    <dbReference type="NCBI Taxonomy" id="1171373"/>
    <lineage>
        <taxon>Bacteria</taxon>
        <taxon>Bacillati</taxon>
        <taxon>Actinomycetota</taxon>
        <taxon>Actinomycetes</taxon>
        <taxon>Propionibacteriales</taxon>
        <taxon>Propionibacteriaceae</taxon>
        <taxon>Acidipropionibacterium</taxon>
    </lineage>
</organism>
<dbReference type="STRING" id="1171373.PACID_06760"/>
<dbReference type="InterPro" id="IPR008927">
    <property type="entry name" value="6-PGluconate_DH-like_C_sf"/>
</dbReference>
<proteinExistence type="inferred from homology"/>
<evidence type="ECO:0000256" key="1">
    <source>
        <dbReference type="ARBA" id="ARBA00005525"/>
    </source>
</evidence>
<reference evidence="5 6" key="1">
    <citation type="journal article" date="2012" name="BMC Genomics">
        <title>The genome sequence of Propionibacterium acidipropionici provides insights into its biotechnological and industrial potential.</title>
        <authorList>
            <person name="Parizzi L.P."/>
            <person name="Grassi M.C."/>
            <person name="Llerena L.A."/>
            <person name="Carazzolle M.F."/>
            <person name="Queiroz V.L."/>
            <person name="Lunardi I."/>
            <person name="Zeidler A.F."/>
            <person name="Teixeira P.J."/>
            <person name="Mieczkowski P."/>
            <person name="Rincones J."/>
            <person name="Pereira G.A."/>
        </authorList>
    </citation>
    <scope>NUCLEOTIDE SEQUENCE [LARGE SCALE GENOMIC DNA]</scope>
    <source>
        <strain evidence="6">ATCC 4875 / DSM 20272 / JCM 6432 / NBRC 12425 / NCIMB 8070</strain>
    </source>
</reference>
<name>K7SGW8_ACIA4</name>
<dbReference type="InterPro" id="IPR029036">
    <property type="entry name" value="P5CR_dimer"/>
</dbReference>
<dbReference type="EMBL" id="CP003493">
    <property type="protein sequence ID" value="AFV88515.1"/>
    <property type="molecule type" value="Genomic_DNA"/>
</dbReference>
<dbReference type="AlphaFoldDB" id="K7SGW8"/>
<evidence type="ECO:0000259" key="4">
    <source>
        <dbReference type="Pfam" id="PF14748"/>
    </source>
</evidence>
<feature type="binding site" evidence="2">
    <location>
        <position position="59"/>
    </location>
    <ligand>
        <name>NADPH</name>
        <dbReference type="ChEBI" id="CHEBI:57783"/>
    </ligand>
</feature>
<dbReference type="EC" id="1.5.1.2" evidence="5"/>
<dbReference type="Pfam" id="PF03807">
    <property type="entry name" value="F420_oxidored"/>
    <property type="match status" value="1"/>
</dbReference>
<dbReference type="Proteomes" id="UP000000214">
    <property type="component" value="Chromosome"/>
</dbReference>
<gene>
    <name evidence="5" type="ordered locus">PACID_06760</name>
</gene>
<dbReference type="KEGG" id="pbo:PACID_06760"/>
<dbReference type="SUPFAM" id="SSF48179">
    <property type="entry name" value="6-phosphogluconate dehydrogenase C-terminal domain-like"/>
    <property type="match status" value="1"/>
</dbReference>
<evidence type="ECO:0000256" key="2">
    <source>
        <dbReference type="PIRSR" id="PIRSR000193-1"/>
    </source>
</evidence>